<accession>A0AAV4QJQ3</accession>
<keyword evidence="2" id="KW-1185">Reference proteome</keyword>
<name>A0AAV4QJQ3_CAEEX</name>
<sequence>MVVYNSGHDCRRIAPRISAICPTDFAKRFTVNVIINIAFTHFSQLRSCSRDMIKHTKSLHTGMIQFWPRLQKNRPQEKCYLSTRFCQASLLNGWNSQTKAIKNVADNSRWPLRDLVDERSTFFIAVGS</sequence>
<dbReference type="AlphaFoldDB" id="A0AAV4QJQ3"/>
<evidence type="ECO:0000313" key="1">
    <source>
        <dbReference type="EMBL" id="GIY08442.1"/>
    </source>
</evidence>
<proteinExistence type="predicted"/>
<protein>
    <submittedName>
        <fullName evidence="1">Uncharacterized protein</fullName>
    </submittedName>
</protein>
<reference evidence="1 2" key="1">
    <citation type="submission" date="2021-06" db="EMBL/GenBank/DDBJ databases">
        <title>Caerostris extrusa draft genome.</title>
        <authorList>
            <person name="Kono N."/>
            <person name="Arakawa K."/>
        </authorList>
    </citation>
    <scope>NUCLEOTIDE SEQUENCE [LARGE SCALE GENOMIC DNA]</scope>
</reference>
<organism evidence="1 2">
    <name type="scientific">Caerostris extrusa</name>
    <name type="common">Bark spider</name>
    <name type="synonym">Caerostris bankana</name>
    <dbReference type="NCBI Taxonomy" id="172846"/>
    <lineage>
        <taxon>Eukaryota</taxon>
        <taxon>Metazoa</taxon>
        <taxon>Ecdysozoa</taxon>
        <taxon>Arthropoda</taxon>
        <taxon>Chelicerata</taxon>
        <taxon>Arachnida</taxon>
        <taxon>Araneae</taxon>
        <taxon>Araneomorphae</taxon>
        <taxon>Entelegynae</taxon>
        <taxon>Araneoidea</taxon>
        <taxon>Araneidae</taxon>
        <taxon>Caerostris</taxon>
    </lineage>
</organism>
<dbReference type="Proteomes" id="UP001054945">
    <property type="component" value="Unassembled WGS sequence"/>
</dbReference>
<comment type="caution">
    <text evidence="1">The sequence shown here is derived from an EMBL/GenBank/DDBJ whole genome shotgun (WGS) entry which is preliminary data.</text>
</comment>
<gene>
    <name evidence="1" type="ORF">CEXT_158331</name>
</gene>
<dbReference type="EMBL" id="BPLR01006247">
    <property type="protein sequence ID" value="GIY08442.1"/>
    <property type="molecule type" value="Genomic_DNA"/>
</dbReference>
<evidence type="ECO:0000313" key="2">
    <source>
        <dbReference type="Proteomes" id="UP001054945"/>
    </source>
</evidence>